<sequence>MLFTKFTYSYVCQIQQFTIPFKRYNRHMKNFVASLFINHPFQASGPLTGVEPM</sequence>
<organism evidence="1">
    <name type="scientific">Anguilla anguilla</name>
    <name type="common">European freshwater eel</name>
    <name type="synonym">Muraena anguilla</name>
    <dbReference type="NCBI Taxonomy" id="7936"/>
    <lineage>
        <taxon>Eukaryota</taxon>
        <taxon>Metazoa</taxon>
        <taxon>Chordata</taxon>
        <taxon>Craniata</taxon>
        <taxon>Vertebrata</taxon>
        <taxon>Euteleostomi</taxon>
        <taxon>Actinopterygii</taxon>
        <taxon>Neopterygii</taxon>
        <taxon>Teleostei</taxon>
        <taxon>Anguilliformes</taxon>
        <taxon>Anguillidae</taxon>
        <taxon>Anguilla</taxon>
    </lineage>
</organism>
<reference evidence="1" key="2">
    <citation type="journal article" date="2015" name="Fish Shellfish Immunol.">
        <title>Early steps in the European eel (Anguilla anguilla)-Vibrio vulnificus interaction in the gills: Role of the RtxA13 toxin.</title>
        <authorList>
            <person name="Callol A."/>
            <person name="Pajuelo D."/>
            <person name="Ebbesson L."/>
            <person name="Teles M."/>
            <person name="MacKenzie S."/>
            <person name="Amaro C."/>
        </authorList>
    </citation>
    <scope>NUCLEOTIDE SEQUENCE</scope>
</reference>
<evidence type="ECO:0000313" key="1">
    <source>
        <dbReference type="EMBL" id="JAH86430.1"/>
    </source>
</evidence>
<dbReference type="AlphaFoldDB" id="A0A0E9WA32"/>
<accession>A0A0E9WA32</accession>
<name>A0A0E9WA32_ANGAN</name>
<dbReference type="EMBL" id="GBXM01022147">
    <property type="protein sequence ID" value="JAH86430.1"/>
    <property type="molecule type" value="Transcribed_RNA"/>
</dbReference>
<proteinExistence type="predicted"/>
<reference evidence="1" key="1">
    <citation type="submission" date="2014-11" db="EMBL/GenBank/DDBJ databases">
        <authorList>
            <person name="Amaro Gonzalez C."/>
        </authorList>
    </citation>
    <scope>NUCLEOTIDE SEQUENCE</scope>
</reference>
<protein>
    <submittedName>
        <fullName evidence="1">Uncharacterized protein</fullName>
    </submittedName>
</protein>